<dbReference type="Pfam" id="PF10441">
    <property type="entry name" value="Urb2"/>
    <property type="match status" value="1"/>
</dbReference>
<reference evidence="3" key="1">
    <citation type="submission" date="2016-02" db="EMBL/GenBank/DDBJ databases">
        <title>Comparative genomics of biotechnologically important yeasts.</title>
        <authorList>
            <consortium name="DOE Joint Genome Institute"/>
            <person name="Riley R."/>
            <person name="Haridas S."/>
            <person name="Wolfe K.H."/>
            <person name="Lopes M.R."/>
            <person name="Hittinger C.T."/>
            <person name="Goker M."/>
            <person name="Salamov A."/>
            <person name="Wisecaver J."/>
            <person name="Long T.M."/>
            <person name="Aerts A.L."/>
            <person name="Barry K."/>
            <person name="Choi C."/>
            <person name="Clum A."/>
            <person name="Coughlan A.Y."/>
            <person name="Deshpande S."/>
            <person name="Douglass A.P."/>
            <person name="Hanson S.J."/>
            <person name="Klenk H.-P."/>
            <person name="Labutti K."/>
            <person name="Lapidus A."/>
            <person name="Lindquist E."/>
            <person name="Lipzen A."/>
            <person name="Meier-Kolthoff J.P."/>
            <person name="Ohm R.A."/>
            <person name="Otillar R.P."/>
            <person name="Pangilinan J."/>
            <person name="Peng Y."/>
            <person name="Rokas A."/>
            <person name="Rosa C.A."/>
            <person name="Scheuner C."/>
            <person name="Sibirny A.A."/>
            <person name="Slot J.C."/>
            <person name="Stielow J.B."/>
            <person name="Sun H."/>
            <person name="Kurtzman C.P."/>
            <person name="Blackwell M."/>
            <person name="Jeffries T.W."/>
            <person name="Grigoriev I.V."/>
        </authorList>
    </citation>
    <scope>NUCLEOTIDE SEQUENCE [LARGE SCALE GENOMIC DNA]</scope>
    <source>
        <strain evidence="3">NRRL Y-17796</strain>
    </source>
</reference>
<sequence length="1252" mass="143731">MNRTFESSVSITKSLRDRNVEFGDQFEAAQSLLKQVDLIFPNREKFLLEWWLDRASSDKSDVLIDPEAWHTLLVIVKSFSSERSLESSLRHRDLVKIIASTCKTALSNDVSTDLIKQISDLLQILDSTFNFGFRKIDPDLAFTFVGSLFALAETSSYQFSESQLSALLSIYYKFLLMLSLPQEQRSFFFSEKVLPFVLLYQQRYALWNEHSLNELISQGLFSDLPDKFNPEKVQKWVELSIRSVNDKKTQNAIYQTLPRLFSILSSHKVLRERPDYSEIAAHMLKYLYYSSPLHALNIFCCASEANIKISSQICSDIVREVLNGEEYPIQIVRHLLAVCGNLVFPLEKELIKFLSSCIVDDPLFMANLLTQILELYTQNRRFEDYICFLLNFLESGIPIKITINDTLLCEISRSCALYCSAQFLTKYFEESHQLSKTTDGIFYISIALINGIADSIFDREFVQEVYESELKNCLVGVSESESRWTYLFTLLCLSDYSVIENVGIADLSLFFSKQECCSSIYLCMSAFRLAELHQSFYELDVSSWFKRFLKSKDTMSAYVHGWIKKPSTLKVSDFATIFVLRRFPEIFDQLLSSSALKVLLEKLLTEDGLSTDYFNEVTDYLYETRVLEGALIFSKMAVCYRPSEASTFPVARFSKLLTCLDFRTFEVKHVSSLLEYLINYPIHGINQKELNLLWNAIDFLTAHDLKNNFGKSAFIMNLQPKFEDQDDDFIVAKLRKLFSSLIGSVPNSKLATRIYKEITNGLNTCREEMHDATAVCANGKTQVFIWLTCAALFQHLLDIQQPEALNTEKLNKLLECTRKTNKLFMDRMYKTEYEYEYLIPCFSKLVISFDLLEGHAKTQSKEKYCDFFADYLTHCLSHHPHRGSAFTKCYTEAFQAYTHFINNRSTNEVLAVYIKMRRDFLTSKADYTLGRYFEKLSDIQFNCITEHIKRLLDFTSERPPELITVIRLVNILTTHGLSIRDTPEAYDSSGIIFLACLVVLSYVISEKQIDANVVIIMLNTVRLILAKKMSNILIRQSTFEIVVSICSSLFSASGPEYLLSDDYAEAESLYISCCQTLSDFLSFARFRFQGRHSILVNAVNTLMEALYDIPNTKIGSCQRAKWTLDQRAKCRMGDVNCAFAFGRLISILVSPLTAQVQKQSNSLAVSSVTERKALVPFVALILTRYVQLSLNFKVPLLLRPSIQNTVFEMLDTQNPESLATITSRISVTGASLFRNIYKEYIAHGKWNDNLSY</sequence>
<dbReference type="AlphaFoldDB" id="A0A1E4TL57"/>
<dbReference type="OrthoDB" id="160374at2759"/>
<evidence type="ECO:0000313" key="2">
    <source>
        <dbReference type="EMBL" id="ODV92500.1"/>
    </source>
</evidence>
<dbReference type="Proteomes" id="UP000095023">
    <property type="component" value="Unassembled WGS sequence"/>
</dbReference>
<gene>
    <name evidence="2" type="ORF">CANCADRAFT_87364</name>
</gene>
<feature type="domain" description="Nucleolar 27S pre-rRNA processing Urb2/Npa2 C-terminal" evidence="1">
    <location>
        <begin position="1017"/>
        <end position="1248"/>
    </location>
</feature>
<evidence type="ECO:0000259" key="1">
    <source>
        <dbReference type="Pfam" id="PF10441"/>
    </source>
</evidence>
<protein>
    <recommendedName>
        <fullName evidence="1">Nucleolar 27S pre-rRNA processing Urb2/Npa2 C-terminal domain-containing protein</fullName>
    </recommendedName>
</protein>
<name>A0A1E4TL57_9ASCO</name>
<dbReference type="InterPro" id="IPR018849">
    <property type="entry name" value="Urb2/Npa2_C"/>
</dbReference>
<dbReference type="EMBL" id="KV453841">
    <property type="protein sequence ID" value="ODV92500.1"/>
    <property type="molecule type" value="Genomic_DNA"/>
</dbReference>
<accession>A0A1E4TL57</accession>
<keyword evidence="3" id="KW-1185">Reference proteome</keyword>
<proteinExistence type="predicted"/>
<evidence type="ECO:0000313" key="3">
    <source>
        <dbReference type="Proteomes" id="UP000095023"/>
    </source>
</evidence>
<organism evidence="2 3">
    <name type="scientific">Tortispora caseinolytica NRRL Y-17796</name>
    <dbReference type="NCBI Taxonomy" id="767744"/>
    <lineage>
        <taxon>Eukaryota</taxon>
        <taxon>Fungi</taxon>
        <taxon>Dikarya</taxon>
        <taxon>Ascomycota</taxon>
        <taxon>Saccharomycotina</taxon>
        <taxon>Trigonopsidomycetes</taxon>
        <taxon>Trigonopsidales</taxon>
        <taxon>Trigonopsidaceae</taxon>
        <taxon>Tortispora</taxon>
    </lineage>
</organism>